<comment type="caution">
    <text evidence="6">The sequence shown here is derived from an EMBL/GenBank/DDBJ whole genome shotgun (WGS) entry which is preliminary data.</text>
</comment>
<gene>
    <name evidence="6" type="ORF">FHP08_11190</name>
</gene>
<dbReference type="EMBL" id="VDUY01000004">
    <property type="protein sequence ID" value="TXL65346.1"/>
    <property type="molecule type" value="Genomic_DNA"/>
</dbReference>
<dbReference type="AlphaFoldDB" id="A0A5C8NVY4"/>
<keyword evidence="1 4" id="KW-0349">Heme</keyword>
<evidence type="ECO:0000313" key="7">
    <source>
        <dbReference type="Proteomes" id="UP000321548"/>
    </source>
</evidence>
<feature type="domain" description="Cytochrome c" evidence="5">
    <location>
        <begin position="78"/>
        <end position="165"/>
    </location>
</feature>
<dbReference type="InterPro" id="IPR009056">
    <property type="entry name" value="Cyt_c-like_dom"/>
</dbReference>
<organism evidence="6 7">
    <name type="scientific">Zeimonas arvi</name>
    <dbReference type="NCBI Taxonomy" id="2498847"/>
    <lineage>
        <taxon>Bacteria</taxon>
        <taxon>Pseudomonadati</taxon>
        <taxon>Pseudomonadota</taxon>
        <taxon>Betaproteobacteria</taxon>
        <taxon>Burkholderiales</taxon>
        <taxon>Burkholderiaceae</taxon>
        <taxon>Zeimonas</taxon>
    </lineage>
</organism>
<keyword evidence="3 4" id="KW-0408">Iron</keyword>
<dbReference type="InterPro" id="IPR036909">
    <property type="entry name" value="Cyt_c-like_dom_sf"/>
</dbReference>
<dbReference type="GO" id="GO:0046872">
    <property type="term" value="F:metal ion binding"/>
    <property type="evidence" value="ECO:0007669"/>
    <property type="project" value="UniProtKB-KW"/>
</dbReference>
<reference evidence="6 7" key="1">
    <citation type="submission" date="2019-06" db="EMBL/GenBank/DDBJ databases">
        <title>Quisquiliibacterium sp. nov., isolated from a maize field.</title>
        <authorList>
            <person name="Lin S.-Y."/>
            <person name="Tsai C.-F."/>
            <person name="Young C.-C."/>
        </authorList>
    </citation>
    <scope>NUCLEOTIDE SEQUENCE [LARGE SCALE GENOMIC DNA]</scope>
    <source>
        <strain evidence="6 7">CC-CFT501</strain>
    </source>
</reference>
<evidence type="ECO:0000313" key="6">
    <source>
        <dbReference type="EMBL" id="TXL65346.1"/>
    </source>
</evidence>
<dbReference type="OrthoDB" id="9782159at2"/>
<dbReference type="Proteomes" id="UP000321548">
    <property type="component" value="Unassembled WGS sequence"/>
</dbReference>
<dbReference type="SUPFAM" id="SSF46626">
    <property type="entry name" value="Cytochrome c"/>
    <property type="match status" value="1"/>
</dbReference>
<evidence type="ECO:0000256" key="4">
    <source>
        <dbReference type="PROSITE-ProRule" id="PRU00433"/>
    </source>
</evidence>
<sequence length="258" mass="28210">MPDSAARLRGALRVSLRGMLVALWGLSAIPAMARDGAPSPAELDRLAAESVRRWESSAHGQMLVRILPQRLRPSTLPEPASEGARLTALYCVQCHHLPSPAMHEAGQWEKIVERMLPRMRGEGNLGQLMARMMLGPAAEGGAPRRLAAPTEPEVRQIVAYLRRHALAPIGDDASSLLKRELAGDDGRMFAQACSQCHALPDPASHAAGDWPEVVQRMQGYMQWMNRVAGGRADPREPQLRPAAITAFLQRHARPLASR</sequence>
<proteinExistence type="predicted"/>
<evidence type="ECO:0000259" key="5">
    <source>
        <dbReference type="PROSITE" id="PS51007"/>
    </source>
</evidence>
<evidence type="ECO:0000256" key="2">
    <source>
        <dbReference type="ARBA" id="ARBA00022723"/>
    </source>
</evidence>
<protein>
    <recommendedName>
        <fullName evidence="5">Cytochrome c domain-containing protein</fullName>
    </recommendedName>
</protein>
<dbReference type="GO" id="GO:0009055">
    <property type="term" value="F:electron transfer activity"/>
    <property type="evidence" value="ECO:0007669"/>
    <property type="project" value="InterPro"/>
</dbReference>
<evidence type="ECO:0000256" key="1">
    <source>
        <dbReference type="ARBA" id="ARBA00022617"/>
    </source>
</evidence>
<dbReference type="PROSITE" id="PS51007">
    <property type="entry name" value="CYTC"/>
    <property type="match status" value="1"/>
</dbReference>
<keyword evidence="7" id="KW-1185">Reference proteome</keyword>
<dbReference type="RefSeq" id="WP_147704541.1">
    <property type="nucleotide sequence ID" value="NZ_VDUY01000004.1"/>
</dbReference>
<dbReference type="GO" id="GO:0020037">
    <property type="term" value="F:heme binding"/>
    <property type="evidence" value="ECO:0007669"/>
    <property type="project" value="InterPro"/>
</dbReference>
<name>A0A5C8NVY4_9BURK</name>
<evidence type="ECO:0000256" key="3">
    <source>
        <dbReference type="ARBA" id="ARBA00023004"/>
    </source>
</evidence>
<accession>A0A5C8NVY4</accession>
<keyword evidence="2 4" id="KW-0479">Metal-binding</keyword>